<reference evidence="13 14" key="1">
    <citation type="journal article" date="2019" name="Mol. Biol. Evol.">
        <title>Blast fungal genomes show frequent chromosomal changes, gene gains and losses, and effector gene turnover.</title>
        <authorList>
            <person name="Gomez Luciano L.B."/>
            <person name="Jason Tsai I."/>
            <person name="Chuma I."/>
            <person name="Tosa Y."/>
            <person name="Chen Y.H."/>
            <person name="Li J.Y."/>
            <person name="Li M.Y."/>
            <person name="Jade Lu M.Y."/>
            <person name="Nakayashiki H."/>
            <person name="Li W.H."/>
        </authorList>
    </citation>
    <scope>NUCLEOTIDE SEQUENCE [LARGE SCALE GENOMIC DNA]</scope>
    <source>
        <strain evidence="13 14">NI907</strain>
    </source>
</reference>
<dbReference type="GO" id="GO:0016020">
    <property type="term" value="C:membrane"/>
    <property type="evidence" value="ECO:0007669"/>
    <property type="project" value="UniProtKB-SubCell"/>
</dbReference>
<keyword evidence="11" id="KW-0472">Membrane</keyword>
<dbReference type="PRINTS" id="PR00463">
    <property type="entry name" value="EP450I"/>
</dbReference>
<dbReference type="GO" id="GO:0016705">
    <property type="term" value="F:oxidoreductase activity, acting on paired donors, with incorporation or reduction of molecular oxygen"/>
    <property type="evidence" value="ECO:0007669"/>
    <property type="project" value="InterPro"/>
</dbReference>
<sequence>MHKLSVELMEKHGPFVRIGPSTLMLTHPLAVPALHGVDSKCTKASMYDFEQPNRGIATLDRAVHDKRRRVWSRGFGDKSLRGYETRIHVFIEQLLDRLSCAQKNAQPVDATLETLHFSFDVMGDLGLGQAFGMLQHGRRHPAVAQLIQGMEIMGLRLPTWLLRLIVDVAQSLVPTEASTGFLSFCYDKLDVLMKDAKRFERPTLMASLLAHYESLPEAERDLSVVRNDCRFIIIAGSDTVAATLAFIFFYLARYPEHVEKLRAELALLDNSDGFFNHRDLQNCAHFNAVIDETLRLHPPASTIMRQTPPGGIKVAGVHIPGDITVFSSQYAIGRSEAAYEAAAEFIPERWTTRPDMVKDGRGFAPFSMGHYSCIGKPLALMEMRMCVAEVISRYNLRFADGFNPDVFMDEVKDCMSWHLNELPLIFDAV</sequence>
<dbReference type="RefSeq" id="XP_030981835.1">
    <property type="nucleotide sequence ID" value="XM_031126583.1"/>
</dbReference>
<reference evidence="14" key="2">
    <citation type="submission" date="2019-10" db="EMBL/GenBank/DDBJ databases">
        <authorList>
            <consortium name="NCBI Genome Project"/>
        </authorList>
    </citation>
    <scope>NUCLEOTIDE SEQUENCE</scope>
    <source>
        <strain evidence="14">NI907</strain>
    </source>
</reference>
<dbReference type="PRINTS" id="PR00385">
    <property type="entry name" value="P450"/>
</dbReference>
<evidence type="ECO:0000256" key="6">
    <source>
        <dbReference type="ARBA" id="ARBA00022723"/>
    </source>
</evidence>
<evidence type="ECO:0000256" key="11">
    <source>
        <dbReference type="ARBA" id="ARBA00023136"/>
    </source>
</evidence>
<dbReference type="SUPFAM" id="SSF48264">
    <property type="entry name" value="Cytochrome P450"/>
    <property type="match status" value="1"/>
</dbReference>
<dbReference type="AlphaFoldDB" id="A0A6P8B3X7"/>
<proteinExistence type="inferred from homology"/>
<evidence type="ECO:0000256" key="2">
    <source>
        <dbReference type="ARBA" id="ARBA00004370"/>
    </source>
</evidence>
<keyword evidence="8" id="KW-0560">Oxidoreductase</keyword>
<dbReference type="Gene3D" id="1.10.630.10">
    <property type="entry name" value="Cytochrome P450"/>
    <property type="match status" value="1"/>
</dbReference>
<keyword evidence="10" id="KW-0503">Monooxygenase</keyword>
<keyword evidence="13" id="KW-1185">Reference proteome</keyword>
<dbReference type="GO" id="GO:0020037">
    <property type="term" value="F:heme binding"/>
    <property type="evidence" value="ECO:0007669"/>
    <property type="project" value="InterPro"/>
</dbReference>
<comment type="similarity">
    <text evidence="3">Belongs to the cytochrome P450 family.</text>
</comment>
<gene>
    <name evidence="14" type="ORF">PgNI_06560</name>
</gene>
<evidence type="ECO:0000313" key="14">
    <source>
        <dbReference type="RefSeq" id="XP_030981835.1"/>
    </source>
</evidence>
<keyword evidence="4 12" id="KW-0349">Heme</keyword>
<dbReference type="GeneID" id="41961492"/>
<dbReference type="GO" id="GO:0004497">
    <property type="term" value="F:monooxygenase activity"/>
    <property type="evidence" value="ECO:0007669"/>
    <property type="project" value="UniProtKB-KW"/>
</dbReference>
<organism evidence="13 14">
    <name type="scientific">Pyricularia grisea</name>
    <name type="common">Crabgrass-specific blast fungus</name>
    <name type="synonym">Magnaporthe grisea</name>
    <dbReference type="NCBI Taxonomy" id="148305"/>
    <lineage>
        <taxon>Eukaryota</taxon>
        <taxon>Fungi</taxon>
        <taxon>Dikarya</taxon>
        <taxon>Ascomycota</taxon>
        <taxon>Pezizomycotina</taxon>
        <taxon>Sordariomycetes</taxon>
        <taxon>Sordariomycetidae</taxon>
        <taxon>Magnaporthales</taxon>
        <taxon>Pyriculariaceae</taxon>
        <taxon>Pyricularia</taxon>
    </lineage>
</organism>
<accession>A0A6P8B3X7</accession>
<evidence type="ECO:0000256" key="12">
    <source>
        <dbReference type="PIRSR" id="PIRSR602401-1"/>
    </source>
</evidence>
<protein>
    <submittedName>
        <fullName evidence="14">Uncharacterized protein</fullName>
    </submittedName>
</protein>
<dbReference type="PANTHER" id="PTHR24305">
    <property type="entry name" value="CYTOCHROME P450"/>
    <property type="match status" value="1"/>
</dbReference>
<keyword evidence="5" id="KW-0812">Transmembrane</keyword>
<dbReference type="Pfam" id="PF00067">
    <property type="entry name" value="p450"/>
    <property type="match status" value="1"/>
</dbReference>
<dbReference type="GO" id="GO:0005506">
    <property type="term" value="F:iron ion binding"/>
    <property type="evidence" value="ECO:0007669"/>
    <property type="project" value="InterPro"/>
</dbReference>
<evidence type="ECO:0000256" key="8">
    <source>
        <dbReference type="ARBA" id="ARBA00023002"/>
    </source>
</evidence>
<comment type="subcellular location">
    <subcellularLocation>
        <location evidence="2">Membrane</location>
    </subcellularLocation>
</comment>
<keyword evidence="7" id="KW-1133">Transmembrane helix</keyword>
<dbReference type="InterPro" id="IPR050121">
    <property type="entry name" value="Cytochrome_P450_monoxygenase"/>
</dbReference>
<evidence type="ECO:0000256" key="1">
    <source>
        <dbReference type="ARBA" id="ARBA00001971"/>
    </source>
</evidence>
<dbReference type="CDD" id="cd11061">
    <property type="entry name" value="CYP67-like"/>
    <property type="match status" value="1"/>
</dbReference>
<evidence type="ECO:0000256" key="9">
    <source>
        <dbReference type="ARBA" id="ARBA00023004"/>
    </source>
</evidence>
<dbReference type="PANTHER" id="PTHR24305:SF112">
    <property type="entry name" value="L-ORNITHINE-N5-MONOOXYGENASE (EUROFUNG)"/>
    <property type="match status" value="1"/>
</dbReference>
<evidence type="ECO:0000313" key="13">
    <source>
        <dbReference type="Proteomes" id="UP000515153"/>
    </source>
</evidence>
<evidence type="ECO:0000256" key="10">
    <source>
        <dbReference type="ARBA" id="ARBA00023033"/>
    </source>
</evidence>
<evidence type="ECO:0000256" key="4">
    <source>
        <dbReference type="ARBA" id="ARBA00022617"/>
    </source>
</evidence>
<evidence type="ECO:0000256" key="5">
    <source>
        <dbReference type="ARBA" id="ARBA00022692"/>
    </source>
</evidence>
<dbReference type="Proteomes" id="UP000515153">
    <property type="component" value="Chromosome I"/>
</dbReference>
<keyword evidence="9 12" id="KW-0408">Iron</keyword>
<reference evidence="14" key="3">
    <citation type="submission" date="2025-08" db="UniProtKB">
        <authorList>
            <consortium name="RefSeq"/>
        </authorList>
    </citation>
    <scope>IDENTIFICATION</scope>
    <source>
        <strain evidence="14">NI907</strain>
    </source>
</reference>
<dbReference type="InterPro" id="IPR002401">
    <property type="entry name" value="Cyt_P450_E_grp-I"/>
</dbReference>
<evidence type="ECO:0000256" key="7">
    <source>
        <dbReference type="ARBA" id="ARBA00022989"/>
    </source>
</evidence>
<dbReference type="KEGG" id="pgri:PgNI_06560"/>
<feature type="binding site" description="axial binding residue" evidence="12">
    <location>
        <position position="373"/>
    </location>
    <ligand>
        <name>heme</name>
        <dbReference type="ChEBI" id="CHEBI:30413"/>
    </ligand>
    <ligandPart>
        <name>Fe</name>
        <dbReference type="ChEBI" id="CHEBI:18248"/>
    </ligandPart>
</feature>
<evidence type="ECO:0000256" key="3">
    <source>
        <dbReference type="ARBA" id="ARBA00010617"/>
    </source>
</evidence>
<keyword evidence="6 12" id="KW-0479">Metal-binding</keyword>
<dbReference type="InterPro" id="IPR036396">
    <property type="entry name" value="Cyt_P450_sf"/>
</dbReference>
<dbReference type="InterPro" id="IPR001128">
    <property type="entry name" value="Cyt_P450"/>
</dbReference>
<name>A0A6P8B3X7_PYRGI</name>
<comment type="cofactor">
    <cofactor evidence="1 12">
        <name>heme</name>
        <dbReference type="ChEBI" id="CHEBI:30413"/>
    </cofactor>
</comment>